<dbReference type="AlphaFoldDB" id="A0A127M4M1"/>
<protein>
    <recommendedName>
        <fullName evidence="2">DUF4136 domain-containing protein</fullName>
    </recommendedName>
</protein>
<dbReference type="EMBL" id="CP014544">
    <property type="protein sequence ID" value="AMO68190.1"/>
    <property type="molecule type" value="Genomic_DNA"/>
</dbReference>
<evidence type="ECO:0000313" key="4">
    <source>
        <dbReference type="Proteomes" id="UP000074119"/>
    </source>
</evidence>
<evidence type="ECO:0000313" key="3">
    <source>
        <dbReference type="EMBL" id="AMO68190.1"/>
    </source>
</evidence>
<reference evidence="3 4" key="1">
    <citation type="submission" date="2015-12" db="EMBL/GenBank/DDBJ databases">
        <authorList>
            <person name="Shamseldin A."/>
            <person name="Moawad H."/>
            <person name="Abd El-Rahim W.M."/>
            <person name="Sadowsky M.J."/>
        </authorList>
    </citation>
    <scope>NUCLEOTIDE SEQUENCE [LARGE SCALE GENOMIC DNA]</scope>
    <source>
        <strain evidence="3 4">SM2</strain>
    </source>
</reference>
<feature type="signal peptide" evidence="1">
    <location>
        <begin position="1"/>
        <end position="27"/>
    </location>
</feature>
<organism evidence="3 4">
    <name type="scientific">Zhongshania aliphaticivorans</name>
    <dbReference type="NCBI Taxonomy" id="1470434"/>
    <lineage>
        <taxon>Bacteria</taxon>
        <taxon>Pseudomonadati</taxon>
        <taxon>Pseudomonadota</taxon>
        <taxon>Gammaproteobacteria</taxon>
        <taxon>Cellvibrionales</taxon>
        <taxon>Spongiibacteraceae</taxon>
        <taxon>Zhongshania</taxon>
    </lineage>
</organism>
<dbReference type="PROSITE" id="PS51257">
    <property type="entry name" value="PROKAR_LIPOPROTEIN"/>
    <property type="match status" value="1"/>
</dbReference>
<feature type="chain" id="PRO_5007275011" description="DUF4136 domain-containing protein" evidence="1">
    <location>
        <begin position="28"/>
        <end position="205"/>
    </location>
</feature>
<dbReference type="STRING" id="1470434.AZF00_07685"/>
<keyword evidence="1" id="KW-0732">Signal</keyword>
<gene>
    <name evidence="3" type="ORF">AZF00_07685</name>
</gene>
<evidence type="ECO:0000259" key="2">
    <source>
        <dbReference type="Pfam" id="PF13590"/>
    </source>
</evidence>
<name>A0A127M4M1_9GAMM</name>
<dbReference type="Gene3D" id="3.30.160.670">
    <property type="match status" value="1"/>
</dbReference>
<proteinExistence type="predicted"/>
<dbReference type="KEGG" id="zal:AZF00_07685"/>
<dbReference type="Pfam" id="PF13590">
    <property type="entry name" value="DUF4136"/>
    <property type="match status" value="1"/>
</dbReference>
<accession>A0A127M4M1</accession>
<evidence type="ECO:0000256" key="1">
    <source>
        <dbReference type="SAM" id="SignalP"/>
    </source>
</evidence>
<dbReference type="InterPro" id="IPR025411">
    <property type="entry name" value="DUF4136"/>
</dbReference>
<dbReference type="Proteomes" id="UP000074119">
    <property type="component" value="Chromosome"/>
</dbReference>
<feature type="domain" description="DUF4136" evidence="2">
    <location>
        <begin position="22"/>
        <end position="199"/>
    </location>
</feature>
<dbReference type="RefSeq" id="WP_008247602.1">
    <property type="nucleotide sequence ID" value="NZ_CP014544.1"/>
</dbReference>
<sequence>MIKKALVVVLVALVSACAGIPVSSDYAADYDFAGVSTFAWLPRTEAADGGNNADLDNDLVRQRVTDAVDAQLAAKGLSRALDGVPASVLVTYHLGKEEKVNFNSFGSWYTHFSYYPCYYCDYRPGYGRGYFGHGHFYDDDVWVRSYEESSLMIDIIDAKSKKLVWRGTSKRVMPNMDTPEERRRYIQDTVAAVLAKFPPGAEQHP</sequence>